<protein>
    <recommendedName>
        <fullName evidence="3">DUF1579 domain-containing protein</fullName>
    </recommendedName>
</protein>
<dbReference type="AlphaFoldDB" id="A0A518RB08"/>
<accession>A0A518RB08</accession>
<dbReference type="EMBL" id="CP042239">
    <property type="protein sequence ID" value="QDX24655.1"/>
    <property type="molecule type" value="Genomic_DNA"/>
</dbReference>
<evidence type="ECO:0008006" key="3">
    <source>
        <dbReference type="Google" id="ProtNLM"/>
    </source>
</evidence>
<dbReference type="RefSeq" id="WP_145844173.1">
    <property type="nucleotide sequence ID" value="NZ_CP042239.1"/>
</dbReference>
<dbReference type="OrthoDB" id="6194699at2"/>
<evidence type="ECO:0000313" key="2">
    <source>
        <dbReference type="Proteomes" id="UP000318055"/>
    </source>
</evidence>
<evidence type="ECO:0000313" key="1">
    <source>
        <dbReference type="EMBL" id="QDX24655.1"/>
    </source>
</evidence>
<reference evidence="1 2" key="1">
    <citation type="submission" date="2019-07" db="EMBL/GenBank/DDBJ databases">
        <title>Sphingomonas alkalisoli sp. nov., isolated from rhizosphere soil of Suaedae salsa.</title>
        <authorList>
            <person name="Zhang H."/>
            <person name="Xu L."/>
            <person name="Zhang J.-X."/>
            <person name="Sun J.-Q."/>
        </authorList>
    </citation>
    <scope>NUCLEOTIDE SEQUENCE [LARGE SCALE GENOMIC DNA]</scope>
    <source>
        <strain evidence="1 2">XS-10</strain>
    </source>
</reference>
<proteinExistence type="predicted"/>
<gene>
    <name evidence="1" type="ORF">FPZ54_00505</name>
</gene>
<organism evidence="1 2">
    <name type="scientific">Sphingomonas suaedae</name>
    <dbReference type="NCBI Taxonomy" id="2599297"/>
    <lineage>
        <taxon>Bacteria</taxon>
        <taxon>Pseudomonadati</taxon>
        <taxon>Pseudomonadota</taxon>
        <taxon>Alphaproteobacteria</taxon>
        <taxon>Sphingomonadales</taxon>
        <taxon>Sphingomonadaceae</taxon>
        <taxon>Sphingomonas</taxon>
    </lineage>
</organism>
<keyword evidence="2" id="KW-1185">Reference proteome</keyword>
<dbReference type="KEGG" id="ssua:FPZ54_00505"/>
<name>A0A518RB08_9SPHN</name>
<dbReference type="Proteomes" id="UP000318055">
    <property type="component" value="Chromosome"/>
</dbReference>
<sequence length="142" mass="15637">MNDPRDLSGVWYGRYFAISWGVPENGFIAHLEEEGGVVTGTITEPDDTGTADIRRAFADGSRSGSALEFTKQYDPTGPLAHSVAYVGTVSDDGTEVTGEWRFSGYHGSFVMNREIFRAEELDEEAAVDEDLVIELDEPQPDR</sequence>